<organism evidence="1 2">
    <name type="scientific">Pseudochelatococcus contaminans</name>
    <dbReference type="NCBI Taxonomy" id="1538103"/>
    <lineage>
        <taxon>Bacteria</taxon>
        <taxon>Pseudomonadati</taxon>
        <taxon>Pseudomonadota</taxon>
        <taxon>Alphaproteobacteria</taxon>
        <taxon>Hyphomicrobiales</taxon>
        <taxon>Chelatococcaceae</taxon>
        <taxon>Pseudochelatococcus</taxon>
    </lineage>
</organism>
<dbReference type="EMBL" id="JACICC010000002">
    <property type="protein sequence ID" value="MBB3809133.1"/>
    <property type="molecule type" value="Genomic_DNA"/>
</dbReference>
<evidence type="ECO:0000313" key="1">
    <source>
        <dbReference type="EMBL" id="MBB3809133.1"/>
    </source>
</evidence>
<evidence type="ECO:0000313" key="2">
    <source>
        <dbReference type="Proteomes" id="UP000537592"/>
    </source>
</evidence>
<sequence length="321" mass="35861">MMAASELPPLIFVHVHYPDIWEEMARDIASAVNVPFGLVLTHCGQSTLAKPDTPYLVDYREIVVQNRGRDVLPFLTALRGDLPPYDIGLKLHTKRSPHRDDGAEWRRFLTRSLLSRGGNGPGPMALQTLRTEPHLGLIAPEGHLLPLQGRLALNEKPMAAMLSALGIFMRTSELHEGRFAASTMFWFRAEALSPFSAAELDPLFENEAAQLDGTAAHAAERLFVKVCESQGFAASSMEALPAIICAGDEQRGMNTLDRDTLRNLTDAAISTAANPFSLPMADFWSRHRRLLRLAHLTYRRVPPPLWRAMRRLVRRYASRHA</sequence>
<keyword evidence="2" id="KW-1185">Reference proteome</keyword>
<accession>A0A7W6EG05</accession>
<comment type="caution">
    <text evidence="1">The sequence shown here is derived from an EMBL/GenBank/DDBJ whole genome shotgun (WGS) entry which is preliminary data.</text>
</comment>
<dbReference type="AlphaFoldDB" id="A0A7W6EG05"/>
<protein>
    <submittedName>
        <fullName evidence="1">Lipopolysaccharide biosynthesis protein</fullName>
    </submittedName>
</protein>
<gene>
    <name evidence="1" type="ORF">FHS81_001203</name>
</gene>
<dbReference type="Pfam" id="PF05045">
    <property type="entry name" value="RgpF"/>
    <property type="match status" value="1"/>
</dbReference>
<proteinExistence type="predicted"/>
<name>A0A7W6EG05_9HYPH</name>
<reference evidence="1 2" key="1">
    <citation type="submission" date="2020-08" db="EMBL/GenBank/DDBJ databases">
        <title>Genomic Encyclopedia of Type Strains, Phase IV (KMG-IV): sequencing the most valuable type-strain genomes for metagenomic binning, comparative biology and taxonomic classification.</title>
        <authorList>
            <person name="Goeker M."/>
        </authorList>
    </citation>
    <scope>NUCLEOTIDE SEQUENCE [LARGE SCALE GENOMIC DNA]</scope>
    <source>
        <strain evidence="1 2">DSM 28760</strain>
    </source>
</reference>
<dbReference type="Proteomes" id="UP000537592">
    <property type="component" value="Unassembled WGS sequence"/>
</dbReference>
<dbReference type="InterPro" id="IPR007739">
    <property type="entry name" value="RgpF"/>
</dbReference>